<evidence type="ECO:0000259" key="14">
    <source>
        <dbReference type="Pfam" id="PF02879"/>
    </source>
</evidence>
<dbReference type="InterPro" id="IPR005846">
    <property type="entry name" value="A-D-PHexomutase_a/b/a-III"/>
</dbReference>
<evidence type="ECO:0000256" key="1">
    <source>
        <dbReference type="ARBA" id="ARBA00000586"/>
    </source>
</evidence>
<dbReference type="SUPFAM" id="SSF55957">
    <property type="entry name" value="Phosphoglucomutase, C-terminal domain"/>
    <property type="match status" value="1"/>
</dbReference>
<sequence length="457" mass="50606">MNSLTCFKAYDIRGQLGEELNEDIAYRIGRAYGEYLKPKRIIVGGDVRLTSEALKLALANGLRDAGADVFDIGLSGTEEVYFATFHLNMDGGIEVTASHNPMNYNGMKLVRENAQPISGDTGLFAIKELAEVNNFAPVDESKRGSYQQISILNDYVDHLLGYIDTKALSPMKLVINSGNGAAGHVIDEIERRFNQENVPVSFVKIHNQPDGQFPNGIPNPLLPECRADTAKAVLEHQADMGIAFDGDFDRCFLFDENATFIEGYYIVGLLAEAFLQTNPGAKIIHDPRLSWNTIDIVNQAGGVPVMSKTGHAFIKERMRKEDAVYGGEMSAHHYFRDFAYCDSGMIPWLLVAGLLSTKSKALSQLVGDRMLAYPASGEINRKLTDASLKIQKIRAIYEPAALNIDLTDGISIEYPDWRFNLRTSNTEPVVRLNVESKGDVVLMNKKTMEILNILGEE</sequence>
<dbReference type="EMBL" id="JAGQDC010000035">
    <property type="protein sequence ID" value="MCL1031817.1"/>
    <property type="molecule type" value="Genomic_DNA"/>
</dbReference>
<comment type="caution">
    <text evidence="16">The sequence shown here is derived from an EMBL/GenBank/DDBJ whole genome shotgun (WGS) entry which is preliminary data.</text>
</comment>
<dbReference type="Pfam" id="PF00408">
    <property type="entry name" value="PGM_PMM_IV"/>
    <property type="match status" value="1"/>
</dbReference>
<evidence type="ECO:0000256" key="8">
    <source>
        <dbReference type="ARBA" id="ARBA00022723"/>
    </source>
</evidence>
<keyword evidence="10 16" id="KW-0413">Isomerase</keyword>
<evidence type="ECO:0000256" key="4">
    <source>
        <dbReference type="ARBA" id="ARBA00010231"/>
    </source>
</evidence>
<evidence type="ECO:0000256" key="10">
    <source>
        <dbReference type="ARBA" id="ARBA00023235"/>
    </source>
</evidence>
<dbReference type="Gene3D" id="3.40.120.10">
    <property type="entry name" value="Alpha-D-Glucose-1,6-Bisphosphate, subunit A, domain 3"/>
    <property type="match status" value="3"/>
</dbReference>
<dbReference type="RefSeq" id="WP_248947742.1">
    <property type="nucleotide sequence ID" value="NZ_CBCSGY010000097.1"/>
</dbReference>
<feature type="domain" description="Alpha-D-phosphohexomutase alpha/beta/alpha" evidence="15">
    <location>
        <begin position="263"/>
        <end position="370"/>
    </location>
</feature>
<dbReference type="CDD" id="cd03089">
    <property type="entry name" value="PMM_PGM"/>
    <property type="match status" value="1"/>
</dbReference>
<feature type="domain" description="Alpha-D-phosphohexomutase alpha/beta/alpha" evidence="14">
    <location>
        <begin position="154"/>
        <end position="257"/>
    </location>
</feature>
<dbReference type="InterPro" id="IPR005845">
    <property type="entry name" value="A-D-PHexomutase_a/b/a-II"/>
</dbReference>
<dbReference type="GO" id="GO:0004615">
    <property type="term" value="F:phosphomannomutase activity"/>
    <property type="evidence" value="ECO:0007669"/>
    <property type="project" value="UniProtKB-EC"/>
</dbReference>
<evidence type="ECO:0000259" key="15">
    <source>
        <dbReference type="Pfam" id="PF02880"/>
    </source>
</evidence>
<keyword evidence="7" id="KW-0597">Phosphoprotein</keyword>
<dbReference type="PANTHER" id="PTHR43771:SF1">
    <property type="entry name" value="PHOSPHOMANNOMUTASE"/>
    <property type="match status" value="1"/>
</dbReference>
<dbReference type="InterPro" id="IPR005841">
    <property type="entry name" value="Alpha-D-phosphohexomutase_SF"/>
</dbReference>
<dbReference type="Pfam" id="PF02880">
    <property type="entry name" value="PGM_PMM_III"/>
    <property type="match status" value="1"/>
</dbReference>
<dbReference type="Pfam" id="PF02878">
    <property type="entry name" value="PGM_PMM_I"/>
    <property type="match status" value="1"/>
</dbReference>
<keyword evidence="17" id="KW-1185">Reference proteome</keyword>
<accession>A0ABT0KIT1</accession>
<feature type="domain" description="Alpha-D-phosphohexomutase alpha/beta/alpha" evidence="13">
    <location>
        <begin position="7"/>
        <end position="129"/>
    </location>
</feature>
<evidence type="ECO:0000256" key="11">
    <source>
        <dbReference type="RuleBase" id="RU004326"/>
    </source>
</evidence>
<comment type="similarity">
    <text evidence="4 11">Belongs to the phosphohexose mutase family.</text>
</comment>
<evidence type="ECO:0000313" key="17">
    <source>
        <dbReference type="Proteomes" id="UP001165275"/>
    </source>
</evidence>
<protein>
    <recommendedName>
        <fullName evidence="6">Phosphomannomutase</fullName>
        <ecNumber evidence="5">5.4.2.8</ecNumber>
    </recommendedName>
</protein>
<dbReference type="NCBIfam" id="NF011943">
    <property type="entry name" value="PRK15414.1"/>
    <property type="match status" value="1"/>
</dbReference>
<evidence type="ECO:0000256" key="3">
    <source>
        <dbReference type="ARBA" id="ARBA00004699"/>
    </source>
</evidence>
<keyword evidence="8 11" id="KW-0479">Metal-binding</keyword>
<evidence type="ECO:0000256" key="6">
    <source>
        <dbReference type="ARBA" id="ARBA00021706"/>
    </source>
</evidence>
<dbReference type="InterPro" id="IPR036900">
    <property type="entry name" value="A-D-PHexomutase_C_sf"/>
</dbReference>
<dbReference type="SUPFAM" id="SSF53738">
    <property type="entry name" value="Phosphoglucomutase, first 3 domains"/>
    <property type="match status" value="3"/>
</dbReference>
<dbReference type="Pfam" id="PF02879">
    <property type="entry name" value="PGM_PMM_II"/>
    <property type="match status" value="1"/>
</dbReference>
<evidence type="ECO:0000256" key="2">
    <source>
        <dbReference type="ARBA" id="ARBA00001946"/>
    </source>
</evidence>
<evidence type="ECO:0000313" key="16">
    <source>
        <dbReference type="EMBL" id="MCL1031817.1"/>
    </source>
</evidence>
<evidence type="ECO:0000259" key="12">
    <source>
        <dbReference type="Pfam" id="PF00408"/>
    </source>
</evidence>
<dbReference type="EC" id="5.4.2.8" evidence="5"/>
<dbReference type="InterPro" id="IPR005843">
    <property type="entry name" value="A-D-PHexomutase_C"/>
</dbReference>
<evidence type="ECO:0000256" key="7">
    <source>
        <dbReference type="ARBA" id="ARBA00022553"/>
    </source>
</evidence>
<comment type="pathway">
    <text evidence="3">Nucleotide-sugar biosynthesis; GDP-alpha-D-mannose biosynthesis; alpha-D-mannose 1-phosphate from D-fructose 6-phosphate: step 2/2.</text>
</comment>
<evidence type="ECO:0000256" key="5">
    <source>
        <dbReference type="ARBA" id="ARBA00012730"/>
    </source>
</evidence>
<proteinExistence type="inferred from homology"/>
<dbReference type="InterPro" id="IPR016066">
    <property type="entry name" value="A-D-PHexomutase_CS"/>
</dbReference>
<dbReference type="Proteomes" id="UP001165275">
    <property type="component" value="Unassembled WGS sequence"/>
</dbReference>
<feature type="domain" description="Alpha-D-phosphohexomutase C-terminal" evidence="12">
    <location>
        <begin position="378"/>
        <end position="440"/>
    </location>
</feature>
<organism evidence="16 17">
    <name type="scientific">Serratia silvae</name>
    <dbReference type="NCBI Taxonomy" id="2824122"/>
    <lineage>
        <taxon>Bacteria</taxon>
        <taxon>Pseudomonadati</taxon>
        <taxon>Pseudomonadota</taxon>
        <taxon>Gammaproteobacteria</taxon>
        <taxon>Enterobacterales</taxon>
        <taxon>Yersiniaceae</taxon>
        <taxon>Serratia</taxon>
    </lineage>
</organism>
<comment type="cofactor">
    <cofactor evidence="2">
        <name>Mg(2+)</name>
        <dbReference type="ChEBI" id="CHEBI:18420"/>
    </cofactor>
</comment>
<keyword evidence="9 11" id="KW-0460">Magnesium</keyword>
<gene>
    <name evidence="16" type="primary">cpsG</name>
    <name evidence="16" type="ORF">KAJ71_22750</name>
</gene>
<dbReference type="PANTHER" id="PTHR43771">
    <property type="entry name" value="PHOSPHOMANNOMUTASE"/>
    <property type="match status" value="1"/>
</dbReference>
<name>A0ABT0KIT1_9GAMM</name>
<dbReference type="PROSITE" id="PS00710">
    <property type="entry name" value="PGM_PMM"/>
    <property type="match status" value="1"/>
</dbReference>
<dbReference type="InterPro" id="IPR016055">
    <property type="entry name" value="A-D-PHexomutase_a/b/a-I/II/III"/>
</dbReference>
<reference evidence="16" key="1">
    <citation type="submission" date="2021-04" db="EMBL/GenBank/DDBJ databases">
        <title>Genome sequence of Serratia sp. arafor3.</title>
        <authorList>
            <person name="Besaury L."/>
        </authorList>
    </citation>
    <scope>NUCLEOTIDE SEQUENCE</scope>
    <source>
        <strain evidence="16">Arafor3</strain>
    </source>
</reference>
<dbReference type="Gene3D" id="3.30.310.50">
    <property type="entry name" value="Alpha-D-phosphohexomutase, C-terminal domain"/>
    <property type="match status" value="1"/>
</dbReference>
<evidence type="ECO:0000256" key="9">
    <source>
        <dbReference type="ARBA" id="ARBA00022842"/>
    </source>
</evidence>
<dbReference type="PRINTS" id="PR00509">
    <property type="entry name" value="PGMPMM"/>
</dbReference>
<comment type="catalytic activity">
    <reaction evidence="1">
        <text>alpha-D-mannose 1-phosphate = D-mannose 6-phosphate</text>
        <dbReference type="Rhea" id="RHEA:11140"/>
        <dbReference type="ChEBI" id="CHEBI:58409"/>
        <dbReference type="ChEBI" id="CHEBI:58735"/>
        <dbReference type="EC" id="5.4.2.8"/>
    </reaction>
</comment>
<dbReference type="InterPro" id="IPR005844">
    <property type="entry name" value="A-D-PHexomutase_a/b/a-I"/>
</dbReference>
<evidence type="ECO:0000259" key="13">
    <source>
        <dbReference type="Pfam" id="PF02878"/>
    </source>
</evidence>